<evidence type="ECO:0000256" key="2">
    <source>
        <dbReference type="SAM" id="MobiDB-lite"/>
    </source>
</evidence>
<evidence type="ECO:0000313" key="5">
    <source>
        <dbReference type="Proteomes" id="UP001470230"/>
    </source>
</evidence>
<dbReference type="SUPFAM" id="SSF74924">
    <property type="entry name" value="Cap-Gly domain"/>
    <property type="match status" value="1"/>
</dbReference>
<keyword evidence="5" id="KW-1185">Reference proteome</keyword>
<accession>A0ABR2IZE8</accession>
<gene>
    <name evidence="4" type="ORF">M9Y10_008946</name>
</gene>
<dbReference type="PROSITE" id="PS00845">
    <property type="entry name" value="CAP_GLY_1"/>
    <property type="match status" value="1"/>
</dbReference>
<comment type="caution">
    <text evidence="4">The sequence shown here is derived from an EMBL/GenBank/DDBJ whole genome shotgun (WGS) entry which is preliminary data.</text>
</comment>
<dbReference type="Gene3D" id="2.30.30.190">
    <property type="entry name" value="CAP Gly-rich-like domain"/>
    <property type="match status" value="1"/>
</dbReference>
<dbReference type="Proteomes" id="UP001470230">
    <property type="component" value="Unassembled WGS sequence"/>
</dbReference>
<reference evidence="4 5" key="1">
    <citation type="submission" date="2024-04" db="EMBL/GenBank/DDBJ databases">
        <title>Tritrichomonas musculus Genome.</title>
        <authorList>
            <person name="Alves-Ferreira E."/>
            <person name="Grigg M."/>
            <person name="Lorenzi H."/>
            <person name="Galac M."/>
        </authorList>
    </citation>
    <scope>NUCLEOTIDE SEQUENCE [LARGE SCALE GENOMIC DNA]</scope>
    <source>
        <strain evidence="4 5">EAF2021</strain>
    </source>
</reference>
<dbReference type="InterPro" id="IPR036859">
    <property type="entry name" value="CAP-Gly_dom_sf"/>
</dbReference>
<feature type="compositionally biased region" description="Low complexity" evidence="2">
    <location>
        <begin position="252"/>
        <end position="268"/>
    </location>
</feature>
<proteinExistence type="predicted"/>
<feature type="coiled-coil region" evidence="1">
    <location>
        <begin position="371"/>
        <end position="475"/>
    </location>
</feature>
<feature type="coiled-coil region" evidence="1">
    <location>
        <begin position="291"/>
        <end position="333"/>
    </location>
</feature>
<name>A0ABR2IZE8_9EUKA</name>
<feature type="coiled-coil region" evidence="1">
    <location>
        <begin position="706"/>
        <end position="785"/>
    </location>
</feature>
<dbReference type="PROSITE" id="PS50245">
    <property type="entry name" value="CAP_GLY_2"/>
    <property type="match status" value="1"/>
</dbReference>
<feature type="region of interest" description="Disordered" evidence="2">
    <location>
        <begin position="252"/>
        <end position="272"/>
    </location>
</feature>
<evidence type="ECO:0000313" key="4">
    <source>
        <dbReference type="EMBL" id="KAK8871033.1"/>
    </source>
</evidence>
<feature type="compositionally biased region" description="Low complexity" evidence="2">
    <location>
        <begin position="134"/>
        <end position="181"/>
    </location>
</feature>
<evidence type="ECO:0000259" key="3">
    <source>
        <dbReference type="PROSITE" id="PS50245"/>
    </source>
</evidence>
<dbReference type="SMART" id="SM01052">
    <property type="entry name" value="CAP_GLY"/>
    <property type="match status" value="1"/>
</dbReference>
<feature type="compositionally biased region" description="Polar residues" evidence="2">
    <location>
        <begin position="190"/>
        <end position="205"/>
    </location>
</feature>
<sequence length="790" mass="90039">MDNLEHKVGEKIVFLKMNATIRYIGEFHDKPGLWIGLEVDVPKGKNNGTIKGVKYFECEPNHGFFLQYETFLKALGTTIKQAKPLQPDPKLSPSKSNSDFASVSIHPHKITFSTSMAEIDQTLNPVVSSSPLLQNAEQEQQQEQSQPQPPAQFQQPNQPQPPAQSQQPNQQQLDQSQPFQDNKQAPLPAQPNSSQQTSQQVPMKNSGSSSIRTSTSSPNILENKAQGKLKQQQLPLTSRLLNHAITTDTANTPAVTSTSASVSSTNSPRLTDPESIIASLSKKCQEEFQKIKNDAKKYKDIKEKIDQKEQVYKTELEKKKNELDEQLMKIQLKYLPDQMRLEEDLLKYAKNEKIAKKKSMKKGTHQSIEVLQQINEEHIKFENSFRELINKQAMKFDSKKNKLNLLNAKLKNQYELSDEQEKTIEELQRKISAYDKELTEKLPVSKETTDLKIKIASLQSTLEKYEKTSNDYNIDCNIASYLLKQIEPLFAPIVPATAIIYRLIEKANLLLETQISTTALEDVEKSTLEDILHICDTALMALGWSDTKTTSEFSMFAHELSEFESSIDNEIIPSIDASHILALLQSITPLPLNLAISSHLVRAIMYRTKNPDMRDELKDFAKQFSRIFHPSQMLKNREECEKFCLSLRAELRKPEKDDKSFSAMKFLTQLQSFLSFQAKDEDNNANANPNLSYSLPPNLVQKFKLIATQEILLANSEAEKRAIEKEEEGMPELRRKAADLESTYDQLIRYNTQLSQLKIDLPDKIQKMKNEIDESEELLKEIEADFKANE</sequence>
<organism evidence="4 5">
    <name type="scientific">Tritrichomonas musculus</name>
    <dbReference type="NCBI Taxonomy" id="1915356"/>
    <lineage>
        <taxon>Eukaryota</taxon>
        <taxon>Metamonada</taxon>
        <taxon>Parabasalia</taxon>
        <taxon>Tritrichomonadida</taxon>
        <taxon>Tritrichomonadidae</taxon>
        <taxon>Tritrichomonas</taxon>
    </lineage>
</organism>
<keyword evidence="1" id="KW-0175">Coiled coil</keyword>
<feature type="region of interest" description="Disordered" evidence="2">
    <location>
        <begin position="134"/>
        <end position="219"/>
    </location>
</feature>
<dbReference type="InterPro" id="IPR000938">
    <property type="entry name" value="CAP-Gly_domain"/>
</dbReference>
<evidence type="ECO:0000256" key="1">
    <source>
        <dbReference type="SAM" id="Coils"/>
    </source>
</evidence>
<dbReference type="Pfam" id="PF01302">
    <property type="entry name" value="CAP_GLY"/>
    <property type="match status" value="1"/>
</dbReference>
<protein>
    <recommendedName>
        <fullName evidence="3">CAP-Gly domain-containing protein</fullName>
    </recommendedName>
</protein>
<feature type="compositionally biased region" description="Low complexity" evidence="2">
    <location>
        <begin position="206"/>
        <end position="217"/>
    </location>
</feature>
<dbReference type="EMBL" id="JAPFFF010000014">
    <property type="protein sequence ID" value="KAK8871033.1"/>
    <property type="molecule type" value="Genomic_DNA"/>
</dbReference>
<feature type="domain" description="CAP-Gly" evidence="3">
    <location>
        <begin position="25"/>
        <end position="67"/>
    </location>
</feature>